<gene>
    <name evidence="3" type="ORF">OSTLU_14362</name>
</gene>
<dbReference type="OMA" id="DRRVSEC"/>
<feature type="compositionally biased region" description="Basic and acidic residues" evidence="2">
    <location>
        <begin position="225"/>
        <end position="246"/>
    </location>
</feature>
<evidence type="ECO:0000313" key="3">
    <source>
        <dbReference type="EMBL" id="ABO94797.1"/>
    </source>
</evidence>
<dbReference type="KEGG" id="olu:OSTLU_14362"/>
<dbReference type="HOGENOM" id="CLU_848340_0_0_1"/>
<keyword evidence="1" id="KW-0175">Coiled coil</keyword>
<feature type="region of interest" description="Disordered" evidence="2">
    <location>
        <begin position="225"/>
        <end position="247"/>
    </location>
</feature>
<feature type="coiled-coil region" evidence="1">
    <location>
        <begin position="124"/>
        <end position="151"/>
    </location>
</feature>
<protein>
    <submittedName>
        <fullName evidence="3">Uncharacterized protein</fullName>
    </submittedName>
</protein>
<evidence type="ECO:0000256" key="1">
    <source>
        <dbReference type="SAM" id="Coils"/>
    </source>
</evidence>
<reference evidence="3 4" key="1">
    <citation type="journal article" date="2007" name="Proc. Natl. Acad. Sci. U.S.A.">
        <title>The tiny eukaryote Ostreococcus provides genomic insights into the paradox of plankton speciation.</title>
        <authorList>
            <person name="Palenik B."/>
            <person name="Grimwood J."/>
            <person name="Aerts A."/>
            <person name="Rouze P."/>
            <person name="Salamov A."/>
            <person name="Putnam N."/>
            <person name="Dupont C."/>
            <person name="Jorgensen R."/>
            <person name="Derelle E."/>
            <person name="Rombauts S."/>
            <person name="Zhou K."/>
            <person name="Otillar R."/>
            <person name="Merchant S.S."/>
            <person name="Podell S."/>
            <person name="Gaasterland T."/>
            <person name="Napoli C."/>
            <person name="Gendler K."/>
            <person name="Manuell A."/>
            <person name="Tai V."/>
            <person name="Vallon O."/>
            <person name="Piganeau G."/>
            <person name="Jancek S."/>
            <person name="Heijde M."/>
            <person name="Jabbari K."/>
            <person name="Bowler C."/>
            <person name="Lohr M."/>
            <person name="Robbens S."/>
            <person name="Werner G."/>
            <person name="Dubchak I."/>
            <person name="Pazour G.J."/>
            <person name="Ren Q."/>
            <person name="Paulsen I."/>
            <person name="Delwiche C."/>
            <person name="Schmutz J."/>
            <person name="Rokhsar D."/>
            <person name="Van de Peer Y."/>
            <person name="Moreau H."/>
            <person name="Grigoriev I.V."/>
        </authorList>
    </citation>
    <scope>NUCLEOTIDE SEQUENCE [LARGE SCALE GENOMIC DNA]</scope>
    <source>
        <strain evidence="3 4">CCE9901</strain>
    </source>
</reference>
<evidence type="ECO:0000313" key="4">
    <source>
        <dbReference type="Proteomes" id="UP000001568"/>
    </source>
</evidence>
<dbReference type="EMBL" id="CP000582">
    <property type="protein sequence ID" value="ABO94797.1"/>
    <property type="molecule type" value="Genomic_DNA"/>
</dbReference>
<proteinExistence type="predicted"/>
<dbReference type="Gramene" id="ABO94797">
    <property type="protein sequence ID" value="ABO94797"/>
    <property type="gene ID" value="OSTLU_14362"/>
</dbReference>
<dbReference type="GeneID" id="5000427"/>
<dbReference type="AlphaFoldDB" id="A4RSD9"/>
<sequence length="328" mass="36189">MAKGEPTKATVGEALRALDARARRMEAEARRERDARARDRDALARVTESVDALAATFREAMEAISCDHDAWTRERREIKAAVEVAARAATTAATRAEARERDAERARAEALAIDARVSEGLRYVKDVRDEFVAVERVIQEAKERTRELEARDVARARAVEEFERRARAADALLRDEIETVRACSLHAETAASKAEEIGGLASDVRELAKWSKETAAHQNRRLAALERETSHEGGDKENGAARRKGELATSVKATELALKAQQTRLTALEEKSALRARRDAAVKADVDVVKRALGEHHDLLAKIRDTLDTELGPEATLGPASSAFARFR</sequence>
<organism evidence="3 4">
    <name type="scientific">Ostreococcus lucimarinus (strain CCE9901)</name>
    <dbReference type="NCBI Taxonomy" id="436017"/>
    <lineage>
        <taxon>Eukaryota</taxon>
        <taxon>Viridiplantae</taxon>
        <taxon>Chlorophyta</taxon>
        <taxon>Mamiellophyceae</taxon>
        <taxon>Mamiellales</taxon>
        <taxon>Bathycoccaceae</taxon>
        <taxon>Ostreococcus</taxon>
    </lineage>
</organism>
<evidence type="ECO:0000256" key="2">
    <source>
        <dbReference type="SAM" id="MobiDB-lite"/>
    </source>
</evidence>
<accession>A4RSD9</accession>
<name>A4RSD9_OSTLU</name>
<keyword evidence="4" id="KW-1185">Reference proteome</keyword>
<dbReference type="RefSeq" id="XP_001416504.1">
    <property type="nucleotide sequence ID" value="XM_001416467.1"/>
</dbReference>
<dbReference type="Proteomes" id="UP000001568">
    <property type="component" value="Chromosome 2"/>
</dbReference>